<sequence>MVPSHAAFITIHPIEYILLPVLLIAGALSGLSLVDPELAFRYENIFQLRDVELSGFGVTLQVLGGALGLLIGGPYLYLQEIPFGVLSAVAFYGSALVVMVVHWPPDL</sequence>
<evidence type="ECO:0000313" key="2">
    <source>
        <dbReference type="EMBL" id="MCL9814664.1"/>
    </source>
</evidence>
<protein>
    <submittedName>
        <fullName evidence="2">Uncharacterized protein</fullName>
    </submittedName>
</protein>
<feature type="transmembrane region" description="Helical" evidence="1">
    <location>
        <begin position="55"/>
        <end position="77"/>
    </location>
</feature>
<keyword evidence="1" id="KW-0812">Transmembrane</keyword>
<reference evidence="2 3" key="1">
    <citation type="journal article" date="2022" name="Syst. Appl. Microbiol.">
        <title>Natronocalculus amylovorans gen. nov., sp. nov., and Natranaeroarchaeum aerophilus sp. nov., dominant culturable amylolytic natronoarchaea from hypersaline soda lakes in southwestern Siberia.</title>
        <authorList>
            <person name="Sorokin D.Y."/>
            <person name="Elcheninov A.G."/>
            <person name="Khizhniak T.V."/>
            <person name="Koenen M."/>
            <person name="Bale N.J."/>
            <person name="Damste J.S.S."/>
            <person name="Kublanov I.V."/>
        </authorList>
    </citation>
    <scope>NUCLEOTIDE SEQUENCE [LARGE SCALE GENOMIC DNA]</scope>
    <source>
        <strain evidence="2 3">AArc-St1-1</strain>
    </source>
</reference>
<name>A0AAE3K862_9EURY</name>
<evidence type="ECO:0000313" key="3">
    <source>
        <dbReference type="Proteomes" id="UP001202674"/>
    </source>
</evidence>
<accession>A0AAE3K862</accession>
<comment type="caution">
    <text evidence="2">The sequence shown here is derived from an EMBL/GenBank/DDBJ whole genome shotgun (WGS) entry which is preliminary data.</text>
</comment>
<keyword evidence="1" id="KW-1133">Transmembrane helix</keyword>
<dbReference type="EMBL" id="JAKRVY010000008">
    <property type="protein sequence ID" value="MCL9814664.1"/>
    <property type="molecule type" value="Genomic_DNA"/>
</dbReference>
<feature type="transmembrane region" description="Helical" evidence="1">
    <location>
        <begin position="83"/>
        <end position="103"/>
    </location>
</feature>
<dbReference type="Proteomes" id="UP001202674">
    <property type="component" value="Unassembled WGS sequence"/>
</dbReference>
<keyword evidence="3" id="KW-1185">Reference proteome</keyword>
<dbReference type="RefSeq" id="WP_250597813.1">
    <property type="nucleotide sequence ID" value="NZ_JAKRVY010000008.1"/>
</dbReference>
<proteinExistence type="predicted"/>
<keyword evidence="1" id="KW-0472">Membrane</keyword>
<organism evidence="2 3">
    <name type="scientific">Natranaeroarchaeum aerophilus</name>
    <dbReference type="NCBI Taxonomy" id="2917711"/>
    <lineage>
        <taxon>Archaea</taxon>
        <taxon>Methanobacteriati</taxon>
        <taxon>Methanobacteriota</taxon>
        <taxon>Stenosarchaea group</taxon>
        <taxon>Halobacteria</taxon>
        <taxon>Halobacteriales</taxon>
        <taxon>Natronoarchaeaceae</taxon>
        <taxon>Natranaeroarchaeum</taxon>
    </lineage>
</organism>
<dbReference type="AlphaFoldDB" id="A0AAE3K862"/>
<feature type="transmembrane region" description="Helical" evidence="1">
    <location>
        <begin position="16"/>
        <end position="34"/>
    </location>
</feature>
<evidence type="ECO:0000256" key="1">
    <source>
        <dbReference type="SAM" id="Phobius"/>
    </source>
</evidence>
<gene>
    <name evidence="2" type="ORF">AArcSt11_13480</name>
</gene>